<dbReference type="InterPro" id="IPR003658">
    <property type="entry name" value="Anti-sigma_ant"/>
</dbReference>
<dbReference type="CDD" id="cd07043">
    <property type="entry name" value="STAS_anti-anti-sigma_factors"/>
    <property type="match status" value="1"/>
</dbReference>
<comment type="caution">
    <text evidence="4">The sequence shown here is derived from an EMBL/GenBank/DDBJ whole genome shotgun (WGS) entry which is preliminary data.</text>
</comment>
<evidence type="ECO:0000313" key="5">
    <source>
        <dbReference type="Proteomes" id="UP001500037"/>
    </source>
</evidence>
<protein>
    <recommendedName>
        <fullName evidence="2">Anti-sigma factor antagonist</fullName>
    </recommendedName>
</protein>
<dbReference type="Pfam" id="PF01740">
    <property type="entry name" value="STAS"/>
    <property type="match status" value="1"/>
</dbReference>
<evidence type="ECO:0000256" key="1">
    <source>
        <dbReference type="ARBA" id="ARBA00009013"/>
    </source>
</evidence>
<keyword evidence="5" id="KW-1185">Reference proteome</keyword>
<dbReference type="RefSeq" id="WP_344442894.1">
    <property type="nucleotide sequence ID" value="NZ_BAAALF010000063.1"/>
</dbReference>
<name>A0ABP4H241_9ACTN</name>
<dbReference type="Gene3D" id="3.30.750.24">
    <property type="entry name" value="STAS domain"/>
    <property type="match status" value="1"/>
</dbReference>
<comment type="similarity">
    <text evidence="1 2">Belongs to the anti-sigma-factor antagonist family.</text>
</comment>
<organism evidence="4 5">
    <name type="scientific">Kitasatospora nipponensis</name>
    <dbReference type="NCBI Taxonomy" id="258049"/>
    <lineage>
        <taxon>Bacteria</taxon>
        <taxon>Bacillati</taxon>
        <taxon>Actinomycetota</taxon>
        <taxon>Actinomycetes</taxon>
        <taxon>Kitasatosporales</taxon>
        <taxon>Streptomycetaceae</taxon>
        <taxon>Kitasatospora</taxon>
    </lineage>
</organism>
<dbReference type="NCBIfam" id="TIGR00377">
    <property type="entry name" value="ant_ant_sig"/>
    <property type="match status" value="1"/>
</dbReference>
<dbReference type="Proteomes" id="UP001500037">
    <property type="component" value="Unassembled WGS sequence"/>
</dbReference>
<accession>A0ABP4H241</accession>
<dbReference type="InterPro" id="IPR002645">
    <property type="entry name" value="STAS_dom"/>
</dbReference>
<dbReference type="SUPFAM" id="SSF52091">
    <property type="entry name" value="SpoIIaa-like"/>
    <property type="match status" value="1"/>
</dbReference>
<dbReference type="EMBL" id="BAAALF010000063">
    <property type="protein sequence ID" value="GAA1243349.1"/>
    <property type="molecule type" value="Genomic_DNA"/>
</dbReference>
<feature type="domain" description="STAS" evidence="3">
    <location>
        <begin position="20"/>
        <end position="129"/>
    </location>
</feature>
<evidence type="ECO:0000256" key="2">
    <source>
        <dbReference type="RuleBase" id="RU003749"/>
    </source>
</evidence>
<dbReference type="PANTHER" id="PTHR33495:SF2">
    <property type="entry name" value="ANTI-SIGMA FACTOR ANTAGONIST TM_1081-RELATED"/>
    <property type="match status" value="1"/>
</dbReference>
<dbReference type="InterPro" id="IPR036513">
    <property type="entry name" value="STAS_dom_sf"/>
</dbReference>
<evidence type="ECO:0000259" key="3">
    <source>
        <dbReference type="PROSITE" id="PS50801"/>
    </source>
</evidence>
<dbReference type="PROSITE" id="PS50801">
    <property type="entry name" value="STAS"/>
    <property type="match status" value="1"/>
</dbReference>
<proteinExistence type="inferred from homology"/>
<dbReference type="PANTHER" id="PTHR33495">
    <property type="entry name" value="ANTI-SIGMA FACTOR ANTAGONIST TM_1081-RELATED-RELATED"/>
    <property type="match status" value="1"/>
</dbReference>
<gene>
    <name evidence="4" type="ORF">GCM10009665_37770</name>
</gene>
<reference evidence="5" key="1">
    <citation type="journal article" date="2019" name="Int. J. Syst. Evol. Microbiol.">
        <title>The Global Catalogue of Microorganisms (GCM) 10K type strain sequencing project: providing services to taxonomists for standard genome sequencing and annotation.</title>
        <authorList>
            <consortium name="The Broad Institute Genomics Platform"/>
            <consortium name="The Broad Institute Genome Sequencing Center for Infectious Disease"/>
            <person name="Wu L."/>
            <person name="Ma J."/>
        </authorList>
    </citation>
    <scope>NUCLEOTIDE SEQUENCE [LARGE SCALE GENOMIC DNA]</scope>
    <source>
        <strain evidence="5">JCM 13004</strain>
    </source>
</reference>
<evidence type="ECO:0000313" key="4">
    <source>
        <dbReference type="EMBL" id="GAA1243349.1"/>
    </source>
</evidence>
<sequence>MQSSAVEGTGAGARAAADRLTVDVRIHGRTVVVSPAGELDHDSVALLSGRLADALGRPDGRRLVVDCRDLWFCDSTGLNALLAARLAAEEAGSPLVLAGLQPTVARVFGITGVDRVFDIRPDLDAAILR</sequence>